<feature type="chain" id="PRO_5006194303" evidence="1">
    <location>
        <begin position="24"/>
        <end position="230"/>
    </location>
</feature>
<comment type="caution">
    <text evidence="2">The sequence shown here is derived from an EMBL/GenBank/DDBJ whole genome shotgun (WGS) entry which is preliminary data.</text>
</comment>
<evidence type="ECO:0000313" key="3">
    <source>
        <dbReference type="Proteomes" id="UP000051677"/>
    </source>
</evidence>
<dbReference type="RefSeq" id="WP_055578766.1">
    <property type="nucleotide sequence ID" value="NZ_LKTM01000223.1"/>
</dbReference>
<dbReference type="Proteomes" id="UP000051677">
    <property type="component" value="Unassembled WGS sequence"/>
</dbReference>
<dbReference type="EMBL" id="LKTM01000223">
    <property type="protein sequence ID" value="KQH78306.1"/>
    <property type="molecule type" value="Genomic_DNA"/>
</dbReference>
<dbReference type="AlphaFoldDB" id="A0A0Q2LRI7"/>
<proteinExistence type="predicted"/>
<reference evidence="2 3" key="1">
    <citation type="submission" date="2015-10" db="EMBL/GenBank/DDBJ databases">
        <title>Mycobacterium gordonae draft genome assembly.</title>
        <authorList>
            <person name="Ustinova V."/>
            <person name="Smirnova T."/>
            <person name="Blagodatskikh K."/>
            <person name="Varlamov D."/>
            <person name="Larionova E."/>
            <person name="Chernousova L."/>
        </authorList>
    </citation>
    <scope>NUCLEOTIDE SEQUENCE [LARGE SCALE GENOMIC DNA]</scope>
    <source>
        <strain evidence="2 3">CTRI 14-8773</strain>
    </source>
</reference>
<organism evidence="2 3">
    <name type="scientific">Mycobacterium gordonae</name>
    <dbReference type="NCBI Taxonomy" id="1778"/>
    <lineage>
        <taxon>Bacteria</taxon>
        <taxon>Bacillati</taxon>
        <taxon>Actinomycetota</taxon>
        <taxon>Actinomycetes</taxon>
        <taxon>Mycobacteriales</taxon>
        <taxon>Mycobacteriaceae</taxon>
        <taxon>Mycobacterium</taxon>
    </lineage>
</organism>
<keyword evidence="1" id="KW-0732">Signal</keyword>
<dbReference type="STRING" id="1778.A9W97_21550"/>
<sequence length="230" mass="23413">MMLRLLIAVAVAACLVAVPRATAAAGCPPGGAPVPPGAATRQISDVDGDGLPDTLWVGKWQSPDGAMTRAVGIATASGADSHVPVVSASPIPLRALAIDAQNGHQVIASVGRSAPLFAFADCRLQTVLDSHYGRPFVFDLENLAGNGTGVGCSETGGERHLVALQVALQALESGGQWTVRRTEIDLNGLRAATGASDTLTATSAQDPAVTTAQTISCGERTIDQDGVQEP</sequence>
<evidence type="ECO:0000313" key="2">
    <source>
        <dbReference type="EMBL" id="KQH78306.1"/>
    </source>
</evidence>
<feature type="signal peptide" evidence="1">
    <location>
        <begin position="1"/>
        <end position="23"/>
    </location>
</feature>
<evidence type="ECO:0000256" key="1">
    <source>
        <dbReference type="SAM" id="SignalP"/>
    </source>
</evidence>
<accession>A0A0Q2LRI7</accession>
<gene>
    <name evidence="2" type="ORF">AO501_02840</name>
</gene>
<dbReference type="OrthoDB" id="4711865at2"/>
<protein>
    <submittedName>
        <fullName evidence="2">Uncharacterized protein</fullName>
    </submittedName>
</protein>
<name>A0A0Q2LRI7_MYCGO</name>